<dbReference type="PANTHER" id="PTHR10632">
    <property type="entry name" value="SULFIDE:QUINONE OXIDOREDUCTASE"/>
    <property type="match status" value="1"/>
</dbReference>
<dbReference type="EMBL" id="PDEQ01000006">
    <property type="protein sequence ID" value="PEN12923.1"/>
    <property type="molecule type" value="Genomic_DNA"/>
</dbReference>
<keyword evidence="3" id="KW-1185">Reference proteome</keyword>
<gene>
    <name evidence="2" type="ORF">CRI94_13045</name>
</gene>
<protein>
    <recommendedName>
        <fullName evidence="1">FAD/NAD(P)-binding domain-containing protein</fullName>
    </recommendedName>
</protein>
<dbReference type="AlphaFoldDB" id="A0A2A8CWC6"/>
<dbReference type="PANTHER" id="PTHR10632:SF2">
    <property type="entry name" value="SULFIDE:QUINONE OXIDOREDUCTASE, MITOCHONDRIAL"/>
    <property type="match status" value="1"/>
</dbReference>
<dbReference type="Pfam" id="PF07992">
    <property type="entry name" value="Pyr_redox_2"/>
    <property type="match status" value="1"/>
</dbReference>
<sequence length="341" mass="37678">MSSNRSDTVNRVEEVRERTWRFDVVILGGGEAGASVARALSVSSYTGRVALVEPSSYVYDQPGWIRVATSGERKEATRYHLKVPPGTTWIRRRAEGIDPDRGLVELDGNESISYEHLVVAAGIETRWDRIRGIGPNMDADGLCSVYGYEHAEHAWDVIRTFQGGRAIFTASSSPYKGGQAPYEVLRNAVDVWRNRGVLSSTELIFATAWAEAFSGVDDVDLDISDAQDTHVYRGYDLVEVRPDLKEAVFTVEKGASQSQDVVRYSLLHIAPPMRPPAVVENSILAYSVGPMTGFMEVDPETLQHPKYPSVFGVGDVTGLRSLKTGRMARQQAKRVVQAICR</sequence>
<dbReference type="InterPro" id="IPR015904">
    <property type="entry name" value="Sulphide_quinone_reductase"/>
</dbReference>
<dbReference type="Proteomes" id="UP000220102">
    <property type="component" value="Unassembled WGS sequence"/>
</dbReference>
<dbReference type="OrthoDB" id="9781621at2"/>
<dbReference type="Gene3D" id="3.50.50.60">
    <property type="entry name" value="FAD/NAD(P)-binding domain"/>
    <property type="match status" value="2"/>
</dbReference>
<dbReference type="SUPFAM" id="SSF51905">
    <property type="entry name" value="FAD/NAD(P)-binding domain"/>
    <property type="match status" value="2"/>
</dbReference>
<organism evidence="2 3">
    <name type="scientific">Longibacter salinarum</name>
    <dbReference type="NCBI Taxonomy" id="1850348"/>
    <lineage>
        <taxon>Bacteria</taxon>
        <taxon>Pseudomonadati</taxon>
        <taxon>Rhodothermota</taxon>
        <taxon>Rhodothermia</taxon>
        <taxon>Rhodothermales</taxon>
        <taxon>Salisaetaceae</taxon>
        <taxon>Longibacter</taxon>
    </lineage>
</organism>
<dbReference type="InterPro" id="IPR023753">
    <property type="entry name" value="FAD/NAD-binding_dom"/>
</dbReference>
<dbReference type="GO" id="GO:0071949">
    <property type="term" value="F:FAD binding"/>
    <property type="evidence" value="ECO:0007669"/>
    <property type="project" value="TreeGrafter"/>
</dbReference>
<evidence type="ECO:0000259" key="1">
    <source>
        <dbReference type="Pfam" id="PF07992"/>
    </source>
</evidence>
<proteinExistence type="predicted"/>
<dbReference type="InterPro" id="IPR036188">
    <property type="entry name" value="FAD/NAD-bd_sf"/>
</dbReference>
<evidence type="ECO:0000313" key="2">
    <source>
        <dbReference type="EMBL" id="PEN12923.1"/>
    </source>
</evidence>
<feature type="domain" description="FAD/NAD(P)-binding" evidence="1">
    <location>
        <begin position="22"/>
        <end position="133"/>
    </location>
</feature>
<comment type="caution">
    <text evidence="2">The sequence shown here is derived from an EMBL/GenBank/DDBJ whole genome shotgun (WGS) entry which is preliminary data.</text>
</comment>
<evidence type="ECO:0000313" key="3">
    <source>
        <dbReference type="Proteomes" id="UP000220102"/>
    </source>
</evidence>
<name>A0A2A8CWC6_9BACT</name>
<dbReference type="GO" id="GO:0070221">
    <property type="term" value="P:sulfide oxidation, using sulfide:quinone oxidoreductase"/>
    <property type="evidence" value="ECO:0007669"/>
    <property type="project" value="TreeGrafter"/>
</dbReference>
<accession>A0A2A8CWC6</accession>
<reference evidence="2 3" key="1">
    <citation type="submission" date="2017-10" db="EMBL/GenBank/DDBJ databases">
        <title>Draft genome of Longibacter Salinarum.</title>
        <authorList>
            <person name="Goh K.M."/>
            <person name="Shamsir M.S."/>
            <person name="Lim S.W."/>
        </authorList>
    </citation>
    <scope>NUCLEOTIDE SEQUENCE [LARGE SCALE GENOMIC DNA]</scope>
    <source>
        <strain evidence="2 3">KCTC 52045</strain>
    </source>
</reference>
<dbReference type="RefSeq" id="WP_098076460.1">
    <property type="nucleotide sequence ID" value="NZ_PDEQ01000006.1"/>
</dbReference>
<dbReference type="GO" id="GO:0070224">
    <property type="term" value="F:sulfide:quinone oxidoreductase activity"/>
    <property type="evidence" value="ECO:0007669"/>
    <property type="project" value="TreeGrafter"/>
</dbReference>